<name>A0A238Z792_9ACTN</name>
<accession>A0A238Z792</accession>
<dbReference type="OrthoDB" id="3871906at2"/>
<dbReference type="EMBL" id="FZNR01000005">
    <property type="protein sequence ID" value="SNR78693.1"/>
    <property type="molecule type" value="Genomic_DNA"/>
</dbReference>
<gene>
    <name evidence="1" type="ORF">SAMN06264365_105461</name>
</gene>
<dbReference type="AlphaFoldDB" id="A0A238Z792"/>
<evidence type="ECO:0000313" key="2">
    <source>
        <dbReference type="Proteomes" id="UP000198415"/>
    </source>
</evidence>
<keyword evidence="2" id="KW-1185">Reference proteome</keyword>
<evidence type="ECO:0000313" key="1">
    <source>
        <dbReference type="EMBL" id="SNR78693.1"/>
    </source>
</evidence>
<reference evidence="1 2" key="1">
    <citation type="submission" date="2017-06" db="EMBL/GenBank/DDBJ databases">
        <authorList>
            <person name="Kim H.J."/>
            <person name="Triplett B.A."/>
        </authorList>
    </citation>
    <scope>NUCLEOTIDE SEQUENCE [LARGE SCALE GENOMIC DNA]</scope>
    <source>
        <strain evidence="1 2">DSM 43151</strain>
    </source>
</reference>
<sequence length="167" mass="18552">MAAIDRLEGRHVGSDQLIQVGLDALLAGVDAPSLPLLAALGRSEEPDAPELFDRVVVELRLVPVYLPAEGVRRAWVLILWWARLMVDGDLDVRAAGHYIYWCASSDIPDAEFEPLRPLISSLVQYDDEATSWAVWDVDRPVRLRAAAADVIEQARTLLMRYPQGPTP</sequence>
<dbReference type="Proteomes" id="UP000198415">
    <property type="component" value="Unassembled WGS sequence"/>
</dbReference>
<organism evidence="1 2">
    <name type="scientific">Actinoplanes regularis</name>
    <dbReference type="NCBI Taxonomy" id="52697"/>
    <lineage>
        <taxon>Bacteria</taxon>
        <taxon>Bacillati</taxon>
        <taxon>Actinomycetota</taxon>
        <taxon>Actinomycetes</taxon>
        <taxon>Micromonosporales</taxon>
        <taxon>Micromonosporaceae</taxon>
        <taxon>Actinoplanes</taxon>
    </lineage>
</organism>
<dbReference type="RefSeq" id="WP_143232391.1">
    <property type="nucleotide sequence ID" value="NZ_BOMU01000035.1"/>
</dbReference>
<protein>
    <submittedName>
        <fullName evidence="1">Uncharacterized protein</fullName>
    </submittedName>
</protein>
<proteinExistence type="predicted"/>